<reference evidence="1 2" key="1">
    <citation type="submission" date="2019-10" db="EMBL/GenBank/DDBJ databases">
        <title>Assembly and Annotation for the nematode Trichostrongylus colubriformis.</title>
        <authorList>
            <person name="Martin J."/>
        </authorList>
    </citation>
    <scope>NUCLEOTIDE SEQUENCE [LARGE SCALE GENOMIC DNA]</scope>
    <source>
        <strain evidence="1">G859</strain>
        <tissue evidence="1">Whole worm</tissue>
    </source>
</reference>
<proteinExistence type="predicted"/>
<gene>
    <name evidence="1" type="ORF">GCK32_005416</name>
</gene>
<evidence type="ECO:0000313" key="1">
    <source>
        <dbReference type="EMBL" id="KAK5975700.1"/>
    </source>
</evidence>
<keyword evidence="2" id="KW-1185">Reference proteome</keyword>
<dbReference type="AlphaFoldDB" id="A0AAN8FSI4"/>
<protein>
    <submittedName>
        <fullName evidence="1">Uncharacterized protein</fullName>
    </submittedName>
</protein>
<name>A0AAN8FSI4_TRICO</name>
<organism evidence="1 2">
    <name type="scientific">Trichostrongylus colubriformis</name>
    <name type="common">Black scour worm</name>
    <dbReference type="NCBI Taxonomy" id="6319"/>
    <lineage>
        <taxon>Eukaryota</taxon>
        <taxon>Metazoa</taxon>
        <taxon>Ecdysozoa</taxon>
        <taxon>Nematoda</taxon>
        <taxon>Chromadorea</taxon>
        <taxon>Rhabditida</taxon>
        <taxon>Rhabditina</taxon>
        <taxon>Rhabditomorpha</taxon>
        <taxon>Strongyloidea</taxon>
        <taxon>Trichostrongylidae</taxon>
        <taxon>Trichostrongylus</taxon>
    </lineage>
</organism>
<dbReference type="Proteomes" id="UP001331761">
    <property type="component" value="Unassembled WGS sequence"/>
</dbReference>
<sequence length="120" mass="13824">MDTREHNESSMVLNEGATEVTWAEATQTRESLNVIWEEPEDLVTADDISSRMFSDPVITATEPPEACKTAQEREPLVLVGMNGIQGRVRRIRDWFEKKHRLGFSQTQMEEDDWKIEVSQT</sequence>
<dbReference type="EMBL" id="WIXE01012735">
    <property type="protein sequence ID" value="KAK5975700.1"/>
    <property type="molecule type" value="Genomic_DNA"/>
</dbReference>
<accession>A0AAN8FSI4</accession>
<comment type="caution">
    <text evidence="1">The sequence shown here is derived from an EMBL/GenBank/DDBJ whole genome shotgun (WGS) entry which is preliminary data.</text>
</comment>
<evidence type="ECO:0000313" key="2">
    <source>
        <dbReference type="Proteomes" id="UP001331761"/>
    </source>
</evidence>